<sequence>MKGVLDRFEEKQAVILMEENNTEIIIDWHSLPAGSDVNTWFDIEQSGEQYHLTIDPEKTAQEAQTSADLVAELRAKSRGSQFKKK</sequence>
<evidence type="ECO:0000313" key="2">
    <source>
        <dbReference type="Proteomes" id="UP001596620"/>
    </source>
</evidence>
<protein>
    <submittedName>
        <fullName evidence="1">DUF3006 domain-containing protein</fullName>
    </submittedName>
</protein>
<dbReference type="EMBL" id="JBHTGR010000016">
    <property type="protein sequence ID" value="MFC7747180.1"/>
    <property type="molecule type" value="Genomic_DNA"/>
</dbReference>
<dbReference type="Proteomes" id="UP001596620">
    <property type="component" value="Unassembled WGS sequence"/>
</dbReference>
<proteinExistence type="predicted"/>
<dbReference type="InterPro" id="IPR021377">
    <property type="entry name" value="DUF3006"/>
</dbReference>
<organism evidence="1 2">
    <name type="scientific">Lentibacillus kimchii</name>
    <dbReference type="NCBI Taxonomy" id="1542911"/>
    <lineage>
        <taxon>Bacteria</taxon>
        <taxon>Bacillati</taxon>
        <taxon>Bacillota</taxon>
        <taxon>Bacilli</taxon>
        <taxon>Bacillales</taxon>
        <taxon>Bacillaceae</taxon>
        <taxon>Lentibacillus</taxon>
    </lineage>
</organism>
<gene>
    <name evidence="1" type="ORF">ACFQU8_08010</name>
</gene>
<reference evidence="2" key="1">
    <citation type="journal article" date="2019" name="Int. J. Syst. Evol. Microbiol.">
        <title>The Global Catalogue of Microorganisms (GCM) 10K type strain sequencing project: providing services to taxonomists for standard genome sequencing and annotation.</title>
        <authorList>
            <consortium name="The Broad Institute Genomics Platform"/>
            <consortium name="The Broad Institute Genome Sequencing Center for Infectious Disease"/>
            <person name="Wu L."/>
            <person name="Ma J."/>
        </authorList>
    </citation>
    <scope>NUCLEOTIDE SEQUENCE [LARGE SCALE GENOMIC DNA]</scope>
    <source>
        <strain evidence="2">JCM 30234</strain>
    </source>
</reference>
<accession>A0ABW2UVB1</accession>
<dbReference type="Pfam" id="PF11213">
    <property type="entry name" value="DUF3006"/>
    <property type="match status" value="1"/>
</dbReference>
<evidence type="ECO:0000313" key="1">
    <source>
        <dbReference type="EMBL" id="MFC7747180.1"/>
    </source>
</evidence>
<keyword evidence="2" id="KW-1185">Reference proteome</keyword>
<dbReference type="RefSeq" id="WP_382358699.1">
    <property type="nucleotide sequence ID" value="NZ_JBHTGR010000016.1"/>
</dbReference>
<comment type="caution">
    <text evidence="1">The sequence shown here is derived from an EMBL/GenBank/DDBJ whole genome shotgun (WGS) entry which is preliminary data.</text>
</comment>
<name>A0ABW2UVB1_9BACI</name>